<evidence type="ECO:0000313" key="3">
    <source>
        <dbReference type="Proteomes" id="UP000265520"/>
    </source>
</evidence>
<sequence>MAPSRKTEDAAQMAWPMERPFYPEEAKQPDVGSKEVREGSEEEPDN</sequence>
<comment type="caution">
    <text evidence="2">The sequence shown here is derived from an EMBL/GenBank/DDBJ whole genome shotgun (WGS) entry which is preliminary data.</text>
</comment>
<proteinExistence type="predicted"/>
<name>A0A392UTC6_9FABA</name>
<evidence type="ECO:0000256" key="1">
    <source>
        <dbReference type="SAM" id="MobiDB-lite"/>
    </source>
</evidence>
<dbReference type="EMBL" id="LXQA010951684">
    <property type="protein sequence ID" value="MCI78483.1"/>
    <property type="molecule type" value="Genomic_DNA"/>
</dbReference>
<reference evidence="2 3" key="1">
    <citation type="journal article" date="2018" name="Front. Plant Sci.">
        <title>Red Clover (Trifolium pratense) and Zigzag Clover (T. medium) - A Picture of Genomic Similarities and Differences.</title>
        <authorList>
            <person name="Dluhosova J."/>
            <person name="Istvanek J."/>
            <person name="Nedelnik J."/>
            <person name="Repkova J."/>
        </authorList>
    </citation>
    <scope>NUCLEOTIDE SEQUENCE [LARGE SCALE GENOMIC DNA]</scope>
    <source>
        <strain evidence="3">cv. 10/8</strain>
        <tissue evidence="2">Leaf</tissue>
    </source>
</reference>
<evidence type="ECO:0000313" key="2">
    <source>
        <dbReference type="EMBL" id="MCI78483.1"/>
    </source>
</evidence>
<gene>
    <name evidence="2" type="ORF">A2U01_0099753</name>
</gene>
<keyword evidence="3" id="KW-1185">Reference proteome</keyword>
<dbReference type="Proteomes" id="UP000265520">
    <property type="component" value="Unassembled WGS sequence"/>
</dbReference>
<feature type="region of interest" description="Disordered" evidence="1">
    <location>
        <begin position="1"/>
        <end position="46"/>
    </location>
</feature>
<accession>A0A392UTC6</accession>
<feature type="compositionally biased region" description="Basic and acidic residues" evidence="1">
    <location>
        <begin position="21"/>
        <end position="39"/>
    </location>
</feature>
<dbReference type="AlphaFoldDB" id="A0A392UTC6"/>
<organism evidence="2 3">
    <name type="scientific">Trifolium medium</name>
    <dbReference type="NCBI Taxonomy" id="97028"/>
    <lineage>
        <taxon>Eukaryota</taxon>
        <taxon>Viridiplantae</taxon>
        <taxon>Streptophyta</taxon>
        <taxon>Embryophyta</taxon>
        <taxon>Tracheophyta</taxon>
        <taxon>Spermatophyta</taxon>
        <taxon>Magnoliopsida</taxon>
        <taxon>eudicotyledons</taxon>
        <taxon>Gunneridae</taxon>
        <taxon>Pentapetalae</taxon>
        <taxon>rosids</taxon>
        <taxon>fabids</taxon>
        <taxon>Fabales</taxon>
        <taxon>Fabaceae</taxon>
        <taxon>Papilionoideae</taxon>
        <taxon>50 kb inversion clade</taxon>
        <taxon>NPAAA clade</taxon>
        <taxon>Hologalegina</taxon>
        <taxon>IRL clade</taxon>
        <taxon>Trifolieae</taxon>
        <taxon>Trifolium</taxon>
    </lineage>
</organism>
<protein>
    <submittedName>
        <fullName evidence="2">Uncharacterized protein</fullName>
    </submittedName>
</protein>